<organism evidence="2 3">
    <name type="scientific">Theileria equi strain WA</name>
    <dbReference type="NCBI Taxonomy" id="1537102"/>
    <lineage>
        <taxon>Eukaryota</taxon>
        <taxon>Sar</taxon>
        <taxon>Alveolata</taxon>
        <taxon>Apicomplexa</taxon>
        <taxon>Aconoidasida</taxon>
        <taxon>Piroplasmida</taxon>
        <taxon>Theileriidae</taxon>
        <taxon>Theileria</taxon>
    </lineage>
</organism>
<feature type="transmembrane region" description="Helical" evidence="1">
    <location>
        <begin position="180"/>
        <end position="205"/>
    </location>
</feature>
<accession>L0B1X5</accession>
<proteinExistence type="predicted"/>
<gene>
    <name evidence="2" type="ORF">BEWA_008900</name>
</gene>
<dbReference type="EMBL" id="CP001670">
    <property type="protein sequence ID" value="AFZ81478.1"/>
    <property type="molecule type" value="Genomic_DNA"/>
</dbReference>
<keyword evidence="3" id="KW-1185">Reference proteome</keyword>
<dbReference type="GeneID" id="15805799"/>
<evidence type="ECO:0000256" key="1">
    <source>
        <dbReference type="SAM" id="Phobius"/>
    </source>
</evidence>
<feature type="transmembrane region" description="Helical" evidence="1">
    <location>
        <begin position="304"/>
        <end position="327"/>
    </location>
</feature>
<feature type="transmembrane region" description="Helical" evidence="1">
    <location>
        <begin position="266"/>
        <end position="284"/>
    </location>
</feature>
<dbReference type="VEuPathDB" id="PiroplasmaDB:BEWA_008900"/>
<feature type="transmembrane region" description="Helical" evidence="1">
    <location>
        <begin position="16"/>
        <end position="38"/>
    </location>
</feature>
<dbReference type="AlphaFoldDB" id="L0B1X5"/>
<name>L0B1X5_THEEQ</name>
<feature type="transmembrane region" description="Helical" evidence="1">
    <location>
        <begin position="50"/>
        <end position="72"/>
    </location>
</feature>
<dbReference type="Proteomes" id="UP000031512">
    <property type="component" value="Chromosome 3"/>
</dbReference>
<feature type="transmembrane region" description="Helical" evidence="1">
    <location>
        <begin position="116"/>
        <end position="139"/>
    </location>
</feature>
<protein>
    <submittedName>
        <fullName evidence="2">Uncharacterized protein</fullName>
    </submittedName>
</protein>
<feature type="transmembrane region" description="Helical" evidence="1">
    <location>
        <begin position="380"/>
        <end position="398"/>
    </location>
</feature>
<feature type="transmembrane region" description="Helical" evidence="1">
    <location>
        <begin position="78"/>
        <end position="104"/>
    </location>
</feature>
<sequence>MSDAKQAEGSDNLQKAAAFMVGFSLFQLFLLVVSASKFSAGRFHIGQSYVALYINRMIISFRTCSLFGITLMTLYDQFIGYGISAVSSVLAVLISSLYAIILFVYCIGGTQGHITLYYWVIVATSFIHGLSTVCVSNVASGDIAFFLGSMPVAGILMSLYHITFLSAAEKLRISNVNYWIVSWQLAMSIVLSIISAIVWIVAYSTPKQPAGGSATGSSGNINKDPFFTALIQALSPILMVSFGFGLQNAFYPAIAPYKLAGVKNGYNISLVVLFTGAIPPLTILCLKEHKIGPNKPWNQSWHWHFGWIFYIVELICGILFIITLHYPNWSISRRIINDVRIIGVLTVVYDFCVQATKGIGANGAAMQGNGKHPKMSTFTTFFYSFIQLSIAFMGDGYIRTYRKYEHRDDWPTKHCSTKRAFWFWIWSATKVSYHTLGTAFTRDLRTEILGKKSHLFIVYEDAPPEDEDPLVDLPFIHKEPTHDNNFTGIHIFHSSPVINVVFS</sequence>
<keyword evidence="1" id="KW-1133">Transmembrane helix</keyword>
<feature type="transmembrane region" description="Helical" evidence="1">
    <location>
        <begin position="145"/>
        <end position="168"/>
    </location>
</feature>
<dbReference type="STRING" id="1537102.L0B1X5"/>
<reference evidence="2 3" key="1">
    <citation type="journal article" date="2012" name="BMC Genomics">
        <title>Comparative genomic analysis and phylogenetic position of Theileria equi.</title>
        <authorList>
            <person name="Kappmeyer L.S."/>
            <person name="Thiagarajan M."/>
            <person name="Herndon D.R."/>
            <person name="Ramsay J.D."/>
            <person name="Caler E."/>
            <person name="Djikeng A."/>
            <person name="Gillespie J.J."/>
            <person name="Lau A.O."/>
            <person name="Roalson E.H."/>
            <person name="Silva J.C."/>
            <person name="Silva M.G."/>
            <person name="Suarez C.E."/>
            <person name="Ueti M.W."/>
            <person name="Nene V.M."/>
            <person name="Mealey R.H."/>
            <person name="Knowles D.P."/>
            <person name="Brayton K.A."/>
        </authorList>
    </citation>
    <scope>NUCLEOTIDE SEQUENCE [LARGE SCALE GENOMIC DNA]</scope>
    <source>
        <strain evidence="2 3">WA</strain>
    </source>
</reference>
<feature type="transmembrane region" description="Helical" evidence="1">
    <location>
        <begin position="225"/>
        <end position="246"/>
    </location>
</feature>
<dbReference type="KEGG" id="beq:BEWA_008900"/>
<evidence type="ECO:0000313" key="3">
    <source>
        <dbReference type="Proteomes" id="UP000031512"/>
    </source>
</evidence>
<dbReference type="RefSeq" id="XP_004831144.1">
    <property type="nucleotide sequence ID" value="XM_004831087.1"/>
</dbReference>
<evidence type="ECO:0000313" key="2">
    <source>
        <dbReference type="EMBL" id="AFZ81478.1"/>
    </source>
</evidence>
<keyword evidence="1" id="KW-0812">Transmembrane</keyword>
<keyword evidence="1" id="KW-0472">Membrane</keyword>
<feature type="transmembrane region" description="Helical" evidence="1">
    <location>
        <begin position="339"/>
        <end position="360"/>
    </location>
</feature>